<name>A0A5S9R6X1_MYCVN</name>
<feature type="transmembrane region" description="Helical" evidence="1">
    <location>
        <begin position="179"/>
        <end position="197"/>
    </location>
</feature>
<dbReference type="Pfam" id="PF17198">
    <property type="entry name" value="AveC_like"/>
    <property type="match status" value="1"/>
</dbReference>
<dbReference type="AlphaFoldDB" id="A0A5S9R6X1"/>
<organism evidence="2 3">
    <name type="scientific">Mycolicibacterium vanbaalenii</name>
    <name type="common">Mycobacterium vanbaalenii</name>
    <dbReference type="NCBI Taxonomy" id="110539"/>
    <lineage>
        <taxon>Bacteria</taxon>
        <taxon>Bacillati</taxon>
        <taxon>Actinomycetota</taxon>
        <taxon>Actinomycetes</taxon>
        <taxon>Mycobacteriales</taxon>
        <taxon>Mycobacteriaceae</taxon>
        <taxon>Mycolicibacterium</taxon>
    </lineage>
</organism>
<reference evidence="2 3" key="1">
    <citation type="submission" date="2019-11" db="EMBL/GenBank/DDBJ databases">
        <authorList>
            <person name="Holert J."/>
        </authorList>
    </citation>
    <scope>NUCLEOTIDE SEQUENCE [LARGE SCALE GENOMIC DNA]</scope>
    <source>
        <strain evidence="2">BC8_1</strain>
    </source>
</reference>
<feature type="transmembrane region" description="Helical" evidence="1">
    <location>
        <begin position="58"/>
        <end position="80"/>
    </location>
</feature>
<accession>A0A5S9R6X1</accession>
<evidence type="ECO:0008006" key="4">
    <source>
        <dbReference type="Google" id="ProtNLM"/>
    </source>
</evidence>
<sequence>MSASERDRRAVRRIAAGVAAGAFVAVLLMFVTTDLGSRSGRSSTGPARLGEPLFGFDGWIYVSEVSAVVVFIVAMTIGLVQSYRQGRATIGLLMVLGATSLYWLDPLANWAPYAVYDPRLMHWPVNWPWANLSTNIEPLFGAFGYVGLYLVPAMISIAVFQRMILPRCSPTSVIRKHPLASLALVTAVITVVYDAFLEIGQIRAHVYQYSQVPPFGSIFAGTENQFPLLWESGLTAVPLVCASLLWWRDDTGKAGVERLAMRLRPGRPTGSAGLFALIFTILSLGYIVYLIPLTIIHRAGWASELSQPWRYCESRVYDPNGRWAAAGERDTLAGFWPGPYIDPSTTQTTPVVSGCRP</sequence>
<feature type="transmembrane region" description="Helical" evidence="1">
    <location>
        <begin position="228"/>
        <end position="247"/>
    </location>
</feature>
<gene>
    <name evidence="2" type="ORF">AELLOGFF_01658</name>
</gene>
<evidence type="ECO:0000256" key="1">
    <source>
        <dbReference type="SAM" id="Phobius"/>
    </source>
</evidence>
<dbReference type="InterPro" id="IPR033459">
    <property type="entry name" value="AveC-like"/>
</dbReference>
<keyword evidence="1" id="KW-1133">Transmembrane helix</keyword>
<feature type="transmembrane region" description="Helical" evidence="1">
    <location>
        <begin position="87"/>
        <end position="104"/>
    </location>
</feature>
<dbReference type="Proteomes" id="UP000430146">
    <property type="component" value="Unassembled WGS sequence"/>
</dbReference>
<protein>
    <recommendedName>
        <fullName evidence="4">Spirocyclase, AveC family</fullName>
    </recommendedName>
</protein>
<proteinExistence type="predicted"/>
<evidence type="ECO:0000313" key="3">
    <source>
        <dbReference type="Proteomes" id="UP000430146"/>
    </source>
</evidence>
<dbReference type="EMBL" id="CACSIP010000045">
    <property type="protein sequence ID" value="CAA0132196.1"/>
    <property type="molecule type" value="Genomic_DNA"/>
</dbReference>
<dbReference type="RefSeq" id="WP_159234355.1">
    <property type="nucleotide sequence ID" value="NZ_CACSIP010000045.1"/>
</dbReference>
<dbReference type="OrthoDB" id="4508396at2"/>
<evidence type="ECO:0000313" key="2">
    <source>
        <dbReference type="EMBL" id="CAA0132196.1"/>
    </source>
</evidence>
<keyword evidence="3" id="KW-1185">Reference proteome</keyword>
<keyword evidence="1" id="KW-0812">Transmembrane</keyword>
<feature type="transmembrane region" description="Helical" evidence="1">
    <location>
        <begin position="12"/>
        <end position="31"/>
    </location>
</feature>
<keyword evidence="1" id="KW-0472">Membrane</keyword>
<feature type="transmembrane region" description="Helical" evidence="1">
    <location>
        <begin position="268"/>
        <end position="289"/>
    </location>
</feature>
<feature type="transmembrane region" description="Helical" evidence="1">
    <location>
        <begin position="139"/>
        <end position="159"/>
    </location>
</feature>